<dbReference type="Gene3D" id="1.10.150.480">
    <property type="match status" value="1"/>
</dbReference>
<feature type="region of interest" description="Disordered" evidence="1">
    <location>
        <begin position="419"/>
        <end position="447"/>
    </location>
</feature>
<protein>
    <submittedName>
        <fullName evidence="5">LAETG motif-containing sortase-dependent surface protein</fullName>
    </submittedName>
</protein>
<evidence type="ECO:0000256" key="1">
    <source>
        <dbReference type="SAM" id="MobiDB-lite"/>
    </source>
</evidence>
<feature type="transmembrane region" description="Helical" evidence="2">
    <location>
        <begin position="453"/>
        <end position="471"/>
    </location>
</feature>
<dbReference type="Pfam" id="PF08341">
    <property type="entry name" value="TED"/>
    <property type="match status" value="1"/>
</dbReference>
<keyword evidence="2" id="KW-0812">Transmembrane</keyword>
<dbReference type="NCBIfam" id="NF041528">
    <property type="entry name" value="strep_LAETG"/>
    <property type="match status" value="1"/>
</dbReference>
<keyword evidence="2" id="KW-0472">Membrane</keyword>
<keyword evidence="2" id="KW-1133">Transmembrane helix</keyword>
<accession>A0ABW0YUM3</accession>
<reference evidence="6" key="1">
    <citation type="journal article" date="2019" name="Int. J. Syst. Evol. Microbiol.">
        <title>The Global Catalogue of Microorganisms (GCM) 10K type strain sequencing project: providing services to taxonomists for standard genome sequencing and annotation.</title>
        <authorList>
            <consortium name="The Broad Institute Genomics Platform"/>
            <consortium name="The Broad Institute Genome Sequencing Center for Infectious Disease"/>
            <person name="Wu L."/>
            <person name="Ma J."/>
        </authorList>
    </citation>
    <scope>NUCLEOTIDE SEQUENCE [LARGE SCALE GENOMIC DNA]</scope>
    <source>
        <strain evidence="6">CGMCC 4.7304</strain>
    </source>
</reference>
<sequence length="480" mass="48866">MISGKRRGSARLLTATLVSGLAVVGTAAAAGPAVADDAPRSAGGVSATLGRITAGSEAVVHDRHRTSTVPAGLSEMRVEGGGSLQTYSVDVLTHAVEGAKYKETGWSESSLHANRNAGRVRWILQHSYPQVNDLAALAKEAGTDTLDANSAAAGTQIAIWRYADSVEVSTRDQAAAKLADHLYRSAQDSEEPEASLTLSPAAVSGKSGGRLGPVSVRTNASRVSLEAVGDAESKGVRIVDKDGNPVTTTGDGGEFYLDVRPGAAPGSIPVRATAATKVPVGRVFVGDQTKTQPQILAGSSESTVTATADATWAEQGAIPALSARKNCERGGVDITADNRGDAPFAFELDGVRHTVPPGRSETTLAKVGEDQAYRFAVTGPEGLPGAFSGILDCATGAGAESAARGGKGAAATTATVVSHVGPAPDRDARRDPRGFAGRRDLAATGGSSTTPTIAGIAIALIVVGSGAVYLLRREKAASWE</sequence>
<feature type="region of interest" description="Disordered" evidence="1">
    <location>
        <begin position="186"/>
        <end position="215"/>
    </location>
</feature>
<name>A0ABW0YUM3_9ACTN</name>
<dbReference type="EMBL" id="JBHSPB010000004">
    <property type="protein sequence ID" value="MFC5720276.1"/>
    <property type="molecule type" value="Genomic_DNA"/>
</dbReference>
<evidence type="ECO:0000313" key="6">
    <source>
        <dbReference type="Proteomes" id="UP001596083"/>
    </source>
</evidence>
<dbReference type="RefSeq" id="WP_390315377.1">
    <property type="nucleotide sequence ID" value="NZ_JBHSPB010000004.1"/>
</dbReference>
<gene>
    <name evidence="5" type="ORF">ACFP1Z_08885</name>
</gene>
<dbReference type="Proteomes" id="UP001596083">
    <property type="component" value="Unassembled WGS sequence"/>
</dbReference>
<dbReference type="InterPro" id="IPR023849">
    <property type="entry name" value="TQXA_dom"/>
</dbReference>
<dbReference type="NCBIfam" id="TIGR03934">
    <property type="entry name" value="TQXA_dom"/>
    <property type="match status" value="1"/>
</dbReference>
<keyword evidence="6" id="KW-1185">Reference proteome</keyword>
<evidence type="ECO:0000256" key="2">
    <source>
        <dbReference type="SAM" id="Phobius"/>
    </source>
</evidence>
<keyword evidence="3" id="KW-0732">Signal</keyword>
<evidence type="ECO:0000256" key="3">
    <source>
        <dbReference type="SAM" id="SignalP"/>
    </source>
</evidence>
<evidence type="ECO:0000313" key="5">
    <source>
        <dbReference type="EMBL" id="MFC5720276.1"/>
    </source>
</evidence>
<organism evidence="5 6">
    <name type="scientific">Streptomyces gamaensis</name>
    <dbReference type="NCBI Taxonomy" id="1763542"/>
    <lineage>
        <taxon>Bacteria</taxon>
        <taxon>Bacillati</taxon>
        <taxon>Actinomycetota</taxon>
        <taxon>Actinomycetes</taxon>
        <taxon>Kitasatosporales</taxon>
        <taxon>Streptomycetaceae</taxon>
        <taxon>Streptomyces</taxon>
    </lineage>
</organism>
<feature type="compositionally biased region" description="Basic and acidic residues" evidence="1">
    <location>
        <begin position="424"/>
        <end position="441"/>
    </location>
</feature>
<proteinExistence type="predicted"/>
<evidence type="ECO:0000259" key="4">
    <source>
        <dbReference type="Pfam" id="PF08341"/>
    </source>
</evidence>
<dbReference type="InterPro" id="IPR013552">
    <property type="entry name" value="Thioester_dom"/>
</dbReference>
<feature type="signal peptide" evidence="3">
    <location>
        <begin position="1"/>
        <end position="35"/>
    </location>
</feature>
<feature type="chain" id="PRO_5045338606" evidence="3">
    <location>
        <begin position="36"/>
        <end position="480"/>
    </location>
</feature>
<comment type="caution">
    <text evidence="5">The sequence shown here is derived from an EMBL/GenBank/DDBJ whole genome shotgun (WGS) entry which is preliminary data.</text>
</comment>
<feature type="domain" description="Thioester" evidence="4">
    <location>
        <begin position="86"/>
        <end position="187"/>
    </location>
</feature>